<organism evidence="1 2">
    <name type="scientific">Fusarium decemcellulare</name>
    <dbReference type="NCBI Taxonomy" id="57161"/>
    <lineage>
        <taxon>Eukaryota</taxon>
        <taxon>Fungi</taxon>
        <taxon>Dikarya</taxon>
        <taxon>Ascomycota</taxon>
        <taxon>Pezizomycotina</taxon>
        <taxon>Sordariomycetes</taxon>
        <taxon>Hypocreomycetidae</taxon>
        <taxon>Hypocreales</taxon>
        <taxon>Nectriaceae</taxon>
        <taxon>Fusarium</taxon>
        <taxon>Fusarium decemcellulare species complex</taxon>
    </lineage>
</organism>
<dbReference type="Proteomes" id="UP001148629">
    <property type="component" value="Unassembled WGS sequence"/>
</dbReference>
<accession>A0ACC1S817</accession>
<sequence length="262" mass="30541">MVRFIVNSRTRPDGSSKEVPLLVIGAGLPRAATSSLQAAFEQLGFTPCLHMAEILPHADRLRFLLKAVREKDTKIRQKMVRQLIHGHQSICDLPVLYFTLDLMEMYPDVKIVLNGRPDPYVWAESASDSFWFFFSPWFKWTGLLWPADRVWYTVNMESKKWCKENLGTDDIFSGHLYNRYYDYVREEAQKRGKDILEFKAEDGWEPLCQYLGRDVPDTPFPRLNEKKVFKIAKIIIITRGLLCWLALALACWAFWKLVGPLF</sequence>
<protein>
    <submittedName>
        <fullName evidence="1">Uncharacterized protein</fullName>
    </submittedName>
</protein>
<gene>
    <name evidence="1" type="ORF">NM208_g7754</name>
</gene>
<proteinExistence type="predicted"/>
<keyword evidence="2" id="KW-1185">Reference proteome</keyword>
<name>A0ACC1S817_9HYPO</name>
<dbReference type="EMBL" id="JANRMS010000823">
    <property type="protein sequence ID" value="KAJ3533959.1"/>
    <property type="molecule type" value="Genomic_DNA"/>
</dbReference>
<evidence type="ECO:0000313" key="2">
    <source>
        <dbReference type="Proteomes" id="UP001148629"/>
    </source>
</evidence>
<reference evidence="1" key="1">
    <citation type="submission" date="2022-08" db="EMBL/GenBank/DDBJ databases">
        <title>Genome Sequence of Fusarium decemcellulare.</title>
        <authorList>
            <person name="Buettner E."/>
        </authorList>
    </citation>
    <scope>NUCLEOTIDE SEQUENCE</scope>
    <source>
        <strain evidence="1">Babe19</strain>
    </source>
</reference>
<comment type="caution">
    <text evidence="1">The sequence shown here is derived from an EMBL/GenBank/DDBJ whole genome shotgun (WGS) entry which is preliminary data.</text>
</comment>
<evidence type="ECO:0000313" key="1">
    <source>
        <dbReference type="EMBL" id="KAJ3533959.1"/>
    </source>
</evidence>